<dbReference type="Proteomes" id="UP000291189">
    <property type="component" value="Unassembled WGS sequence"/>
</dbReference>
<protein>
    <recommendedName>
        <fullName evidence="2">Aminoglycoside phosphotransferase domain-containing protein</fullName>
    </recommendedName>
</protein>
<feature type="domain" description="Aminoglycoside phosphotransferase" evidence="2">
    <location>
        <begin position="19"/>
        <end position="237"/>
    </location>
</feature>
<evidence type="ECO:0000259" key="2">
    <source>
        <dbReference type="Pfam" id="PF01636"/>
    </source>
</evidence>
<sequence length="291" mass="30984">MTDLPDLLRRHWGLAAVHLEPLDGGMNSETWLVDHEGNRYVAKRVAPAAVADLVAGAETAATLARHGLVTGAPVPTTDGSLVLDDHGLALLLHVPGRELTGATDEEQRRIARTLATAHLAGAPAPGPSSATFQAEWLTPARAGVAEHPWLVAAIDAVRAETDDLTLTWSTLHTDPAPEAFVHDDATGVTGLIDWAGAKRGPVLYDVASAVMYLGGPESAAVFLTTYQQDGPLAPREMELLDAFRRLRWAVQGAYFAWRLATDDHTGGVERSDNERGLDHARTALDSLPGSP</sequence>
<dbReference type="OrthoDB" id="3677467at2"/>
<keyword evidence="4" id="KW-1185">Reference proteome</keyword>
<name>A0A4Q5J0Q1_9ACTN</name>
<comment type="caution">
    <text evidence="3">The sequence shown here is derived from an EMBL/GenBank/DDBJ whole genome shotgun (WGS) entry which is preliminary data.</text>
</comment>
<dbReference type="SUPFAM" id="SSF56112">
    <property type="entry name" value="Protein kinase-like (PK-like)"/>
    <property type="match status" value="1"/>
</dbReference>
<dbReference type="Gene3D" id="3.90.1200.10">
    <property type="match status" value="1"/>
</dbReference>
<reference evidence="3 4" key="1">
    <citation type="submission" date="2019-01" db="EMBL/GenBank/DDBJ databases">
        <title>Nocardioides guangzhouensis sp. nov., an actinobacterium isolated from soil.</title>
        <authorList>
            <person name="Fu Y."/>
            <person name="Cai Y."/>
            <person name="Lin Z."/>
            <person name="Chen P."/>
        </authorList>
    </citation>
    <scope>NUCLEOTIDE SEQUENCE [LARGE SCALE GENOMIC DNA]</scope>
    <source>
        <strain evidence="3 4">NBRC 105384</strain>
    </source>
</reference>
<gene>
    <name evidence="3" type="ORF">ETU37_14820</name>
</gene>
<evidence type="ECO:0000313" key="4">
    <source>
        <dbReference type="Proteomes" id="UP000291189"/>
    </source>
</evidence>
<feature type="compositionally biased region" description="Basic and acidic residues" evidence="1">
    <location>
        <begin position="266"/>
        <end position="282"/>
    </location>
</feature>
<dbReference type="InterPro" id="IPR011009">
    <property type="entry name" value="Kinase-like_dom_sf"/>
</dbReference>
<proteinExistence type="predicted"/>
<evidence type="ECO:0000256" key="1">
    <source>
        <dbReference type="SAM" id="MobiDB-lite"/>
    </source>
</evidence>
<dbReference type="AlphaFoldDB" id="A0A4Q5J0Q1"/>
<accession>A0A4Q5J0Q1</accession>
<dbReference type="RefSeq" id="WP_129988119.1">
    <property type="nucleotide sequence ID" value="NZ_SDPU01000027.1"/>
</dbReference>
<dbReference type="Pfam" id="PF01636">
    <property type="entry name" value="APH"/>
    <property type="match status" value="1"/>
</dbReference>
<evidence type="ECO:0000313" key="3">
    <source>
        <dbReference type="EMBL" id="RYU10979.1"/>
    </source>
</evidence>
<dbReference type="InterPro" id="IPR002575">
    <property type="entry name" value="Aminoglycoside_PTrfase"/>
</dbReference>
<dbReference type="EMBL" id="SDPU01000027">
    <property type="protein sequence ID" value="RYU10979.1"/>
    <property type="molecule type" value="Genomic_DNA"/>
</dbReference>
<organism evidence="3 4">
    <name type="scientific">Nocardioides iriomotensis</name>
    <dbReference type="NCBI Taxonomy" id="715784"/>
    <lineage>
        <taxon>Bacteria</taxon>
        <taxon>Bacillati</taxon>
        <taxon>Actinomycetota</taxon>
        <taxon>Actinomycetes</taxon>
        <taxon>Propionibacteriales</taxon>
        <taxon>Nocardioidaceae</taxon>
        <taxon>Nocardioides</taxon>
    </lineage>
</organism>
<feature type="region of interest" description="Disordered" evidence="1">
    <location>
        <begin position="266"/>
        <end position="291"/>
    </location>
</feature>